<dbReference type="AlphaFoldDB" id="A0A2P2QEB2"/>
<dbReference type="EMBL" id="GGEC01084886">
    <property type="protein sequence ID" value="MBX65370.1"/>
    <property type="molecule type" value="Transcribed_RNA"/>
</dbReference>
<sequence>MIHHREDIQCPSSIYDVMSTLTGANNWHPNNKAYRLPRLVQLENLEQLSRTSSLSFFNHKRVRLKLYDERNDRL</sequence>
<accession>A0A2P2QEB2</accession>
<organism evidence="1">
    <name type="scientific">Rhizophora mucronata</name>
    <name type="common">Asiatic mangrove</name>
    <dbReference type="NCBI Taxonomy" id="61149"/>
    <lineage>
        <taxon>Eukaryota</taxon>
        <taxon>Viridiplantae</taxon>
        <taxon>Streptophyta</taxon>
        <taxon>Embryophyta</taxon>
        <taxon>Tracheophyta</taxon>
        <taxon>Spermatophyta</taxon>
        <taxon>Magnoliopsida</taxon>
        <taxon>eudicotyledons</taxon>
        <taxon>Gunneridae</taxon>
        <taxon>Pentapetalae</taxon>
        <taxon>rosids</taxon>
        <taxon>fabids</taxon>
        <taxon>Malpighiales</taxon>
        <taxon>Rhizophoraceae</taxon>
        <taxon>Rhizophora</taxon>
    </lineage>
</organism>
<evidence type="ECO:0000313" key="1">
    <source>
        <dbReference type="EMBL" id="MBX65370.1"/>
    </source>
</evidence>
<proteinExistence type="predicted"/>
<name>A0A2P2QEB2_RHIMU</name>
<protein>
    <submittedName>
        <fullName evidence="1">Uncharacterized protein</fullName>
    </submittedName>
</protein>
<reference evidence="1" key="1">
    <citation type="submission" date="2018-02" db="EMBL/GenBank/DDBJ databases">
        <title>Rhizophora mucronata_Transcriptome.</title>
        <authorList>
            <person name="Meera S.P."/>
            <person name="Sreeshan A."/>
            <person name="Augustine A."/>
        </authorList>
    </citation>
    <scope>NUCLEOTIDE SEQUENCE</scope>
    <source>
        <tissue evidence="1">Leaf</tissue>
    </source>
</reference>